<keyword evidence="1" id="KW-0732">Signal</keyword>
<dbReference type="PROSITE" id="PS51257">
    <property type="entry name" value="PROKAR_LIPOPROTEIN"/>
    <property type="match status" value="1"/>
</dbReference>
<proteinExistence type="predicted"/>
<feature type="chain" id="PRO_5042101354" description="Lipoprotein" evidence="1">
    <location>
        <begin position="25"/>
        <end position="454"/>
    </location>
</feature>
<dbReference type="RefSeq" id="WP_053046716.1">
    <property type="nucleotide sequence ID" value="NZ_CP059733.1"/>
</dbReference>
<keyword evidence="3" id="KW-1185">Reference proteome</keyword>
<dbReference type="KEGG" id="tvd:SG34_006375"/>
<evidence type="ECO:0000313" key="3">
    <source>
        <dbReference type="Proteomes" id="UP000032352"/>
    </source>
</evidence>
<reference evidence="2 3" key="2">
    <citation type="journal article" date="2022" name="Mar. Drugs">
        <title>Bioassay-Guided Fractionation Leads to the Detection of Cholic Acid Generated by the Rare Thalassomonas sp.</title>
        <authorList>
            <person name="Pheiffer F."/>
            <person name="Schneider Y.K."/>
            <person name="Hansen E.H."/>
            <person name="Andersen J.H."/>
            <person name="Isaksson J."/>
            <person name="Busche T."/>
            <person name="R C."/>
            <person name="Kalinowski J."/>
            <person name="Zyl L.V."/>
            <person name="Trindade M."/>
        </authorList>
    </citation>
    <scope>NUCLEOTIDE SEQUENCE [LARGE SCALE GENOMIC DNA]</scope>
    <source>
        <strain evidence="2 3">XOM25</strain>
    </source>
</reference>
<dbReference type="AlphaFoldDB" id="A0AAF0CBC6"/>
<accession>A0AAF0CBC6</accession>
<sequence>MIINRYLLAFSMLSLLLGCGSSDSDDEDKTPAEPVEQTFTLTSVITNKCAKESAFTQVELLLQDDNWQLLQKYLPDESGEISFTTTDTNINYTLVAKNQQGDEQAGLDIVSFYQADSSVAAKYYGRYDQQLDNSSCECVTQDVELRHRSFTTRTWVASSLPFSDFEAQDEQTTLYRDVEACRIIGESWPVQSFMVLGTDNAGDAIGAADIHDNFDANEARLWAFSAVEVADEIMLEDEQHAMSSAQIIQGRRHFPLAVAQNDASLILFNSHLYSSEADYITRTNTVYQQTDTFFGTTLTQGSHQIISSDYSQSFEVEVSDNKPDVDDENFSELGNDGSYDYSGAGDYPLAVITYTYAAYDTDTGLFPVKWTSYGPDEGVLPSSVPLSGYEDVINDDTDVQSTDIELVRSMSSSDYSDYIRYYQQAKQQETESQKTDNSDFVRDLKTLHLQINLN</sequence>
<evidence type="ECO:0000313" key="2">
    <source>
        <dbReference type="EMBL" id="WDE06539.1"/>
    </source>
</evidence>
<protein>
    <recommendedName>
        <fullName evidence="4">Lipoprotein</fullName>
    </recommendedName>
</protein>
<evidence type="ECO:0008006" key="4">
    <source>
        <dbReference type="Google" id="ProtNLM"/>
    </source>
</evidence>
<dbReference type="EMBL" id="CP059733">
    <property type="protein sequence ID" value="WDE06539.1"/>
    <property type="molecule type" value="Genomic_DNA"/>
</dbReference>
<feature type="signal peptide" evidence="1">
    <location>
        <begin position="1"/>
        <end position="24"/>
    </location>
</feature>
<evidence type="ECO:0000256" key="1">
    <source>
        <dbReference type="SAM" id="SignalP"/>
    </source>
</evidence>
<name>A0AAF0CBC6_9GAMM</name>
<organism evidence="2 3">
    <name type="scientific">Thalassomonas viridans</name>
    <dbReference type="NCBI Taxonomy" id="137584"/>
    <lineage>
        <taxon>Bacteria</taxon>
        <taxon>Pseudomonadati</taxon>
        <taxon>Pseudomonadota</taxon>
        <taxon>Gammaproteobacteria</taxon>
        <taxon>Alteromonadales</taxon>
        <taxon>Colwelliaceae</taxon>
        <taxon>Thalassomonas</taxon>
    </lineage>
</organism>
<reference evidence="2 3" key="1">
    <citation type="journal article" date="2015" name="Genome Announc.">
        <title>Draft Genome Sequences of Marine Isolates of Thalassomonas viridans and Thalassomonas actiniarum.</title>
        <authorList>
            <person name="Olonade I."/>
            <person name="van Zyl L.J."/>
            <person name="Trindade M."/>
        </authorList>
    </citation>
    <scope>NUCLEOTIDE SEQUENCE [LARGE SCALE GENOMIC DNA]</scope>
    <source>
        <strain evidence="2 3">XOM25</strain>
    </source>
</reference>
<dbReference type="Proteomes" id="UP000032352">
    <property type="component" value="Chromosome"/>
</dbReference>
<gene>
    <name evidence="2" type="ORF">SG34_006375</name>
</gene>